<dbReference type="Pfam" id="PF03732">
    <property type="entry name" value="Retrotrans_gag"/>
    <property type="match status" value="1"/>
</dbReference>
<dbReference type="PANTHER" id="PTHR33223">
    <property type="entry name" value="CCHC-TYPE DOMAIN-CONTAINING PROTEIN"/>
    <property type="match status" value="1"/>
</dbReference>
<protein>
    <recommendedName>
        <fullName evidence="1">F5/8 type C domain-containing protein</fullName>
    </recommendedName>
</protein>
<proteinExistence type="predicted"/>
<accession>A0AAW2BG46</accession>
<comment type="caution">
    <text evidence="2">The sequence shown here is derived from an EMBL/GenBank/DDBJ whole genome shotgun (WGS) entry which is preliminary data.</text>
</comment>
<sequence>MSTDGPSTPKRPLRAYAHVLQKDAPYGDNHPSLYQIFLDSLTSPVAIQYVRLEKTSSWREMANSFLEYYRFNTKIAPDRTVLMKTEKKSRESFREYAQRWQELAAQVQTPYDGKWDDQMVH</sequence>
<feature type="domain" description="F5/8 type C" evidence="1">
    <location>
        <begin position="1"/>
        <end position="71"/>
    </location>
</feature>
<organism evidence="2 3">
    <name type="scientific">Lithocarpus litseifolius</name>
    <dbReference type="NCBI Taxonomy" id="425828"/>
    <lineage>
        <taxon>Eukaryota</taxon>
        <taxon>Viridiplantae</taxon>
        <taxon>Streptophyta</taxon>
        <taxon>Embryophyta</taxon>
        <taxon>Tracheophyta</taxon>
        <taxon>Spermatophyta</taxon>
        <taxon>Magnoliopsida</taxon>
        <taxon>eudicotyledons</taxon>
        <taxon>Gunneridae</taxon>
        <taxon>Pentapetalae</taxon>
        <taxon>rosids</taxon>
        <taxon>fabids</taxon>
        <taxon>Fagales</taxon>
        <taxon>Fagaceae</taxon>
        <taxon>Lithocarpus</taxon>
    </lineage>
</organism>
<dbReference type="AlphaFoldDB" id="A0AAW2BG46"/>
<evidence type="ECO:0000313" key="3">
    <source>
        <dbReference type="Proteomes" id="UP001459277"/>
    </source>
</evidence>
<dbReference type="InterPro" id="IPR005162">
    <property type="entry name" value="Retrotrans_gag_dom"/>
</dbReference>
<dbReference type="Proteomes" id="UP001459277">
    <property type="component" value="Unassembled WGS sequence"/>
</dbReference>
<name>A0AAW2BG46_9ROSI</name>
<dbReference type="EMBL" id="JAZDWU010000012">
    <property type="protein sequence ID" value="KAK9984272.1"/>
    <property type="molecule type" value="Genomic_DNA"/>
</dbReference>
<gene>
    <name evidence="2" type="ORF">SO802_033797</name>
</gene>
<keyword evidence="3" id="KW-1185">Reference proteome</keyword>
<evidence type="ECO:0000313" key="2">
    <source>
        <dbReference type="EMBL" id="KAK9984272.1"/>
    </source>
</evidence>
<dbReference type="PROSITE" id="PS50022">
    <property type="entry name" value="FA58C_3"/>
    <property type="match status" value="1"/>
</dbReference>
<dbReference type="InterPro" id="IPR000421">
    <property type="entry name" value="FA58C"/>
</dbReference>
<dbReference type="PANTHER" id="PTHR33223:SF8">
    <property type="entry name" value="OS04G0172440 PROTEIN"/>
    <property type="match status" value="1"/>
</dbReference>
<evidence type="ECO:0000259" key="1">
    <source>
        <dbReference type="PROSITE" id="PS50022"/>
    </source>
</evidence>
<reference evidence="2 3" key="1">
    <citation type="submission" date="2024-01" db="EMBL/GenBank/DDBJ databases">
        <title>A telomere-to-telomere, gap-free genome of sweet tea (Lithocarpus litseifolius).</title>
        <authorList>
            <person name="Zhou J."/>
        </authorList>
    </citation>
    <scope>NUCLEOTIDE SEQUENCE [LARGE SCALE GENOMIC DNA]</scope>
    <source>
        <strain evidence="2">Zhou-2022a</strain>
        <tissue evidence="2">Leaf</tissue>
    </source>
</reference>